<organism evidence="8 9">
    <name type="scientific">Hymenobacter mellowenesis</name>
    <dbReference type="NCBI Taxonomy" id="3063995"/>
    <lineage>
        <taxon>Bacteria</taxon>
        <taxon>Pseudomonadati</taxon>
        <taxon>Bacteroidota</taxon>
        <taxon>Cytophagia</taxon>
        <taxon>Cytophagales</taxon>
        <taxon>Hymenobacteraceae</taxon>
        <taxon>Hymenobacter</taxon>
    </lineage>
</organism>
<evidence type="ECO:0000313" key="8">
    <source>
        <dbReference type="EMBL" id="MDO7848820.1"/>
    </source>
</evidence>
<feature type="transmembrane region" description="Helical" evidence="6">
    <location>
        <begin position="373"/>
        <end position="398"/>
    </location>
</feature>
<dbReference type="SMART" id="SM00028">
    <property type="entry name" value="TPR"/>
    <property type="match status" value="3"/>
</dbReference>
<dbReference type="PRINTS" id="PR00344">
    <property type="entry name" value="BCTRLSENSOR"/>
</dbReference>
<keyword evidence="5" id="KW-0902">Two-component regulatory system</keyword>
<dbReference type="Gene3D" id="1.10.287.130">
    <property type="match status" value="1"/>
</dbReference>
<dbReference type="InterPro" id="IPR003594">
    <property type="entry name" value="HATPase_dom"/>
</dbReference>
<evidence type="ECO:0000313" key="9">
    <source>
        <dbReference type="Proteomes" id="UP001167796"/>
    </source>
</evidence>
<keyword evidence="6" id="KW-1133">Transmembrane helix</keyword>
<accession>A0ABT9AG32</accession>
<name>A0ABT9AG32_9BACT</name>
<dbReference type="InterPro" id="IPR019734">
    <property type="entry name" value="TPR_rpt"/>
</dbReference>
<dbReference type="PROSITE" id="PS50109">
    <property type="entry name" value="HIS_KIN"/>
    <property type="match status" value="1"/>
</dbReference>
<dbReference type="InterPro" id="IPR005467">
    <property type="entry name" value="His_kinase_dom"/>
</dbReference>
<comment type="catalytic activity">
    <reaction evidence="1">
        <text>ATP + protein L-histidine = ADP + protein N-phospho-L-histidine.</text>
        <dbReference type="EC" id="2.7.13.3"/>
    </reaction>
</comment>
<dbReference type="PANTHER" id="PTHR43711:SF26">
    <property type="entry name" value="SENSOR HISTIDINE KINASE RCSC"/>
    <property type="match status" value="1"/>
</dbReference>
<keyword evidence="6" id="KW-0472">Membrane</keyword>
<dbReference type="Proteomes" id="UP001167796">
    <property type="component" value="Unassembled WGS sequence"/>
</dbReference>
<dbReference type="EMBL" id="JAUQSX010000013">
    <property type="protein sequence ID" value="MDO7848820.1"/>
    <property type="molecule type" value="Genomic_DNA"/>
</dbReference>
<dbReference type="PANTHER" id="PTHR43711">
    <property type="entry name" value="TWO-COMPONENT HISTIDINE KINASE"/>
    <property type="match status" value="1"/>
</dbReference>
<dbReference type="InterPro" id="IPR036097">
    <property type="entry name" value="HisK_dim/P_sf"/>
</dbReference>
<dbReference type="InterPro" id="IPR036890">
    <property type="entry name" value="HATPase_C_sf"/>
</dbReference>
<dbReference type="InterPro" id="IPR050736">
    <property type="entry name" value="Sensor_HK_Regulatory"/>
</dbReference>
<proteinExistence type="predicted"/>
<dbReference type="Gene3D" id="3.30.565.10">
    <property type="entry name" value="Histidine kinase-like ATPase, C-terminal domain"/>
    <property type="match status" value="1"/>
</dbReference>
<reference evidence="8" key="1">
    <citation type="submission" date="2023-07" db="EMBL/GenBank/DDBJ databases">
        <authorList>
            <person name="Kim M.K."/>
        </authorList>
    </citation>
    <scope>NUCLEOTIDE SEQUENCE</scope>
    <source>
        <strain evidence="8">M29</strain>
    </source>
</reference>
<dbReference type="Pfam" id="PF02518">
    <property type="entry name" value="HATPase_c"/>
    <property type="match status" value="1"/>
</dbReference>
<dbReference type="InterPro" id="IPR004358">
    <property type="entry name" value="Sig_transdc_His_kin-like_C"/>
</dbReference>
<dbReference type="SUPFAM" id="SSF55874">
    <property type="entry name" value="ATPase domain of HSP90 chaperone/DNA topoisomerase II/histidine kinase"/>
    <property type="match status" value="1"/>
</dbReference>
<dbReference type="RefSeq" id="WP_305013488.1">
    <property type="nucleotide sequence ID" value="NZ_JAUQSX010000013.1"/>
</dbReference>
<sequence>MLRRLRPLLLLLMFLAVVWPGHGGVPAVDSLRQRLATAPPDTTRVLLLLGLCRQSELSNAAERLRYGREGLALARRLGYERGELECLNALAATMLLQQDYVAASRHYQQVVRWAERRPWAARLAVQAWLGLGRVAAQEGQFAQADRFFRQAMAGMRRYAATPAELTMAQNHMAMLYAGWLRAGGPVPDSVPRLQERYARVALALYRRQSSKNELATVLNIMGVVHELAGRDDSAVYCHRQALQLHQRFGDGFGIAQTRLSLAVLYGKQGRWALAAPLIRTAIAEARQLQAPGLEAQGYELLADYMAATGRGQEAFRLARREQHLLDSLQTTEQREALLRLQVQFDTERQRSRVRALSQQARLQALAARKQRQYLLLTMAVLGVTIAGLLVAGVLGWRLRRSRAQLARQNEELTATRAEQDRLYALVAHDLRSPVVAFSGLADLMTRYIERQDTARLAGLGGRVRQAAQGLRALLDNLLSWALSQRGELVPTIENVEVGKLLAEVAELYQSGAEAAGVQLVLAPGAATYARADVNMARTILRNLVSNALQATPAGGTITLAAGAPGPVTVEIRVTDTGQGISPERIPQLLSGEVGPRPAHAPTSTGLGLRLSVVFARVLGGRLALESTPGQGTAAVLTLPAGIGASAGASAPAAPAGAPIPATGAL</sequence>
<protein>
    <recommendedName>
        <fullName evidence="2">histidine kinase</fullName>
        <ecNumber evidence="2">2.7.13.3</ecNumber>
    </recommendedName>
</protein>
<feature type="domain" description="Histidine kinase" evidence="7">
    <location>
        <begin position="425"/>
        <end position="642"/>
    </location>
</feature>
<dbReference type="EC" id="2.7.13.3" evidence="2"/>
<evidence type="ECO:0000256" key="2">
    <source>
        <dbReference type="ARBA" id="ARBA00012438"/>
    </source>
</evidence>
<evidence type="ECO:0000259" key="7">
    <source>
        <dbReference type="PROSITE" id="PS50109"/>
    </source>
</evidence>
<keyword evidence="6" id="KW-0812">Transmembrane</keyword>
<dbReference type="SMART" id="SM00387">
    <property type="entry name" value="HATPase_c"/>
    <property type="match status" value="1"/>
</dbReference>
<dbReference type="InterPro" id="IPR011990">
    <property type="entry name" value="TPR-like_helical_dom_sf"/>
</dbReference>
<feature type="non-terminal residue" evidence="8">
    <location>
        <position position="665"/>
    </location>
</feature>
<dbReference type="SUPFAM" id="SSF47384">
    <property type="entry name" value="Homodimeric domain of signal transducing histidine kinase"/>
    <property type="match status" value="1"/>
</dbReference>
<evidence type="ECO:0000256" key="1">
    <source>
        <dbReference type="ARBA" id="ARBA00000085"/>
    </source>
</evidence>
<evidence type="ECO:0000256" key="5">
    <source>
        <dbReference type="ARBA" id="ARBA00023012"/>
    </source>
</evidence>
<keyword evidence="3" id="KW-0808">Transferase</keyword>
<keyword evidence="4 8" id="KW-0418">Kinase</keyword>
<keyword evidence="9" id="KW-1185">Reference proteome</keyword>
<comment type="caution">
    <text evidence="8">The sequence shown here is derived from an EMBL/GenBank/DDBJ whole genome shotgun (WGS) entry which is preliminary data.</text>
</comment>
<gene>
    <name evidence="8" type="ORF">Q5H92_20820</name>
</gene>
<evidence type="ECO:0000256" key="4">
    <source>
        <dbReference type="ARBA" id="ARBA00022777"/>
    </source>
</evidence>
<evidence type="ECO:0000256" key="3">
    <source>
        <dbReference type="ARBA" id="ARBA00022679"/>
    </source>
</evidence>
<dbReference type="SUPFAM" id="SSF48452">
    <property type="entry name" value="TPR-like"/>
    <property type="match status" value="2"/>
</dbReference>
<dbReference type="Gene3D" id="1.25.40.10">
    <property type="entry name" value="Tetratricopeptide repeat domain"/>
    <property type="match status" value="2"/>
</dbReference>
<dbReference type="GO" id="GO:0016301">
    <property type="term" value="F:kinase activity"/>
    <property type="evidence" value="ECO:0007669"/>
    <property type="project" value="UniProtKB-KW"/>
</dbReference>
<evidence type="ECO:0000256" key="6">
    <source>
        <dbReference type="SAM" id="Phobius"/>
    </source>
</evidence>